<dbReference type="Proteomes" id="UP001595821">
    <property type="component" value="Unassembled WGS sequence"/>
</dbReference>
<dbReference type="Pfam" id="PF02457">
    <property type="entry name" value="DAC"/>
    <property type="match status" value="1"/>
</dbReference>
<dbReference type="AlphaFoldDB" id="A0ABD5P604"/>
<protein>
    <submittedName>
        <fullName evidence="2">Diadenylate cyclase</fullName>
    </submittedName>
</protein>
<proteinExistence type="predicted"/>
<organism evidence="2 3">
    <name type="scientific">Natribaculum luteum</name>
    <dbReference type="NCBI Taxonomy" id="1586232"/>
    <lineage>
        <taxon>Archaea</taxon>
        <taxon>Methanobacteriati</taxon>
        <taxon>Methanobacteriota</taxon>
        <taxon>Stenosarchaea group</taxon>
        <taxon>Halobacteria</taxon>
        <taxon>Halobacteriales</taxon>
        <taxon>Natrialbaceae</taxon>
        <taxon>Natribaculum</taxon>
    </lineage>
</organism>
<reference evidence="2 3" key="1">
    <citation type="journal article" date="2014" name="Int. J. Syst. Evol. Microbiol.">
        <title>Complete genome sequence of Corynebacterium casei LMG S-19264T (=DSM 44701T), isolated from a smear-ripened cheese.</title>
        <authorList>
            <consortium name="US DOE Joint Genome Institute (JGI-PGF)"/>
            <person name="Walter F."/>
            <person name="Albersmeier A."/>
            <person name="Kalinowski J."/>
            <person name="Ruckert C."/>
        </authorList>
    </citation>
    <scope>NUCLEOTIDE SEQUENCE [LARGE SCALE GENOMIC DNA]</scope>
    <source>
        <strain evidence="2 3">IBRC-M 10912</strain>
    </source>
</reference>
<evidence type="ECO:0000259" key="1">
    <source>
        <dbReference type="PROSITE" id="PS51794"/>
    </source>
</evidence>
<evidence type="ECO:0000313" key="3">
    <source>
        <dbReference type="Proteomes" id="UP001595821"/>
    </source>
</evidence>
<dbReference type="GeneID" id="71853275"/>
<comment type="caution">
    <text evidence="2">The sequence shown here is derived from an EMBL/GenBank/DDBJ whole genome shotgun (WGS) entry which is preliminary data.</text>
</comment>
<dbReference type="InterPro" id="IPR036888">
    <property type="entry name" value="DNA_integrity_DisA_N_sf"/>
</dbReference>
<dbReference type="RefSeq" id="WP_246972962.1">
    <property type="nucleotide sequence ID" value="NZ_CP095397.1"/>
</dbReference>
<dbReference type="SUPFAM" id="SSF143597">
    <property type="entry name" value="YojJ-like"/>
    <property type="match status" value="1"/>
</dbReference>
<name>A0ABD5P604_9EURY</name>
<evidence type="ECO:0000313" key="2">
    <source>
        <dbReference type="EMBL" id="MFC4249732.1"/>
    </source>
</evidence>
<sequence>MDDQGLSIAYERHDRVRQLTDVLRYCLEGLSLEFDTFDDPQAKGPGMYLAVVAGRSIADHADPMGDNRWPVETCRDPLADLDRFYEAAADVAVCNDGAVVVSVDGVIQERMVRFRDLPEADTGYADWMGSRHMSALDTSRRESVVATLTLSQETGRVTVFRDGEFDSVERDDLAARWRDTRE</sequence>
<dbReference type="Gene3D" id="3.40.1700.10">
    <property type="entry name" value="DNA integrity scanning protein, DisA, N-terminal domain"/>
    <property type="match status" value="1"/>
</dbReference>
<dbReference type="EMBL" id="JBHSDJ010000133">
    <property type="protein sequence ID" value="MFC4249732.1"/>
    <property type="molecule type" value="Genomic_DNA"/>
</dbReference>
<dbReference type="InterPro" id="IPR003390">
    <property type="entry name" value="DNA_integrity_scan_DisA_N"/>
</dbReference>
<accession>A0ABD5P604</accession>
<feature type="domain" description="DAC" evidence="1">
    <location>
        <begin position="12"/>
        <end position="172"/>
    </location>
</feature>
<dbReference type="PROSITE" id="PS51794">
    <property type="entry name" value="DAC"/>
    <property type="match status" value="1"/>
</dbReference>
<gene>
    <name evidence="2" type="ORF">ACFOZ7_22820</name>
</gene>